<dbReference type="Proteomes" id="UP000095287">
    <property type="component" value="Unplaced"/>
</dbReference>
<sequence length="69" mass="8325">MRRQPGTLFGLTMDETFIEDFMTIPETTFTFRRSDSQKLQEVKEVEEERNRHCDMSERCLRETFSPDMN</sequence>
<name>A0A1I7Y9P4_9BILA</name>
<dbReference type="AlphaFoldDB" id="A0A1I7Y9P4"/>
<accession>A0A1I7Y9P4</accession>
<protein>
    <submittedName>
        <fullName evidence="2">Zgc:</fullName>
    </submittedName>
</protein>
<proteinExistence type="predicted"/>
<evidence type="ECO:0000313" key="2">
    <source>
        <dbReference type="WBParaSite" id="L893_g14096.t1"/>
    </source>
</evidence>
<dbReference type="WBParaSite" id="L893_g14096.t1">
    <property type="protein sequence ID" value="L893_g14096.t1"/>
    <property type="gene ID" value="L893_g14096"/>
</dbReference>
<evidence type="ECO:0000313" key="1">
    <source>
        <dbReference type="Proteomes" id="UP000095287"/>
    </source>
</evidence>
<organism evidence="1 2">
    <name type="scientific">Steinernema glaseri</name>
    <dbReference type="NCBI Taxonomy" id="37863"/>
    <lineage>
        <taxon>Eukaryota</taxon>
        <taxon>Metazoa</taxon>
        <taxon>Ecdysozoa</taxon>
        <taxon>Nematoda</taxon>
        <taxon>Chromadorea</taxon>
        <taxon>Rhabditida</taxon>
        <taxon>Tylenchina</taxon>
        <taxon>Panagrolaimomorpha</taxon>
        <taxon>Strongyloidoidea</taxon>
        <taxon>Steinernematidae</taxon>
        <taxon>Steinernema</taxon>
    </lineage>
</organism>
<reference evidence="2" key="1">
    <citation type="submission" date="2016-11" db="UniProtKB">
        <authorList>
            <consortium name="WormBaseParasite"/>
        </authorList>
    </citation>
    <scope>IDENTIFICATION</scope>
</reference>
<keyword evidence="1" id="KW-1185">Reference proteome</keyword>